<dbReference type="InterPro" id="IPR016447">
    <property type="entry name" value="Translocation_assoc_membrane"/>
</dbReference>
<feature type="transmembrane region" description="Helical" evidence="15">
    <location>
        <begin position="252"/>
        <end position="281"/>
    </location>
</feature>
<dbReference type="InterPro" id="IPR023313">
    <property type="entry name" value="UBQ-conjugating_AS"/>
</dbReference>
<dbReference type="GO" id="GO:0019788">
    <property type="term" value="F:NEDD8 transferase activity"/>
    <property type="evidence" value="ECO:0007669"/>
    <property type="project" value="UniProtKB-ARBA"/>
</dbReference>
<feature type="domain" description="UBC core" evidence="16">
    <location>
        <begin position="443"/>
        <end position="587"/>
    </location>
</feature>
<accession>A0A1W0X2Q5</accession>
<keyword evidence="18" id="KW-1185">Reference proteome</keyword>
<evidence type="ECO:0000256" key="4">
    <source>
        <dbReference type="ARBA" id="ARBA00022448"/>
    </source>
</evidence>
<feature type="transmembrane region" description="Helical" evidence="15">
    <location>
        <begin position="301"/>
        <end position="322"/>
    </location>
</feature>
<dbReference type="PANTHER" id="PTHR12371">
    <property type="entry name" value="TRANSLOCATION ASSOCIATED MEMBRANE PROTEIN"/>
    <property type="match status" value="1"/>
</dbReference>
<keyword evidence="6 15" id="KW-0812">Transmembrane</keyword>
<comment type="caution">
    <text evidence="17">The sequence shown here is derived from an EMBL/GenBank/DDBJ whole genome shotgun (WGS) entry which is preliminary data.</text>
</comment>
<dbReference type="OrthoDB" id="3053196at2759"/>
<keyword evidence="7" id="KW-0547">Nucleotide-binding</keyword>
<evidence type="ECO:0000256" key="15">
    <source>
        <dbReference type="SAM" id="Phobius"/>
    </source>
</evidence>
<dbReference type="SMART" id="SM00724">
    <property type="entry name" value="TLC"/>
    <property type="match status" value="1"/>
</dbReference>
<evidence type="ECO:0000256" key="12">
    <source>
        <dbReference type="ARBA" id="ARBA00023136"/>
    </source>
</evidence>
<feature type="transmembrane region" description="Helical" evidence="15">
    <location>
        <begin position="87"/>
        <end position="106"/>
    </location>
</feature>
<evidence type="ECO:0000256" key="13">
    <source>
        <dbReference type="PROSITE-ProRule" id="PRU10133"/>
    </source>
</evidence>
<feature type="transmembrane region" description="Helical" evidence="15">
    <location>
        <begin position="127"/>
        <end position="146"/>
    </location>
</feature>
<comment type="similarity">
    <text evidence="3">Belongs to the TRAM family.</text>
</comment>
<evidence type="ECO:0000256" key="8">
    <source>
        <dbReference type="ARBA" id="ARBA00022786"/>
    </source>
</evidence>
<comment type="pathway">
    <text evidence="2">Protein modification; protein neddylation.</text>
</comment>
<dbReference type="AlphaFoldDB" id="A0A1W0X2Q5"/>
<evidence type="ECO:0000313" key="17">
    <source>
        <dbReference type="EMBL" id="OQV21749.1"/>
    </source>
</evidence>
<comment type="subcellular location">
    <subcellularLocation>
        <location evidence="1">Membrane</location>
        <topology evidence="1">Multi-pass membrane protein</topology>
    </subcellularLocation>
</comment>
<dbReference type="SUPFAM" id="SSF54495">
    <property type="entry name" value="UBC-like"/>
    <property type="match status" value="1"/>
</dbReference>
<sequence>MAIPKKRPNEKKASPPVLSQEFFIANHADVFSCVTIVILLGMMIPMTNWIAVPFVALTSNVTTQEELQEDPGRVIEYSYGIKDACAVVFYAMVCIIVHQIIQEYVIDKLTRRLHLSKLRTSRFAESAQLVCFYIITLVWSVDLAIFRNYLSNFKGLWENYPHARMAFPEKFFCILQIAHWIHTYAELYLQKVKKEDYLNRLTYQTANLLVVLAAYLTNFHRLLVVLLLVESVVQLVFHSAKLAHYMDKNRIAAYLFNAYNAVFVIARFLTVGLTGYILLVALKPTQISVVDRQTGNFNTPLVKIAAFAAIVVLNFFMLGRFLMFHLRRRRERTEAAAQRRKQAADRRGKSSTHRSESSSDGEYAENSPRAANSAAGRTRKTVKAEIQRYLYAPRIFFGILCSRRPCSRCREASNPDLVGISGFCGGQQQTQTTTGTRNKKTSAAELRITKDLSELALPKSLKLDVPDKDNLQELNLVISPDEGFWKGGTFPFSIKIPNAYPHEPPKVKCIPKIYHPNIDYDGNVCLNILREDWKPVLTLSAVLYGLQFLFLEPNADDPLNKEAADLMVRNLPQFTQFVTDSLKGKTVAGRKFDNVL</sequence>
<feature type="active site" description="Glycyl thioester intermediate" evidence="13">
    <location>
        <position position="525"/>
    </location>
</feature>
<keyword evidence="8" id="KW-0833">Ubl conjugation pathway</keyword>
<keyword evidence="9" id="KW-0067">ATP-binding</keyword>
<evidence type="ECO:0000256" key="10">
    <source>
        <dbReference type="ARBA" id="ARBA00022927"/>
    </source>
</evidence>
<keyword evidence="12 15" id="KW-0472">Membrane</keyword>
<dbReference type="GO" id="GO:0005789">
    <property type="term" value="C:endoplasmic reticulum membrane"/>
    <property type="evidence" value="ECO:0007669"/>
    <property type="project" value="TreeGrafter"/>
</dbReference>
<reference evidence="18" key="1">
    <citation type="submission" date="2017-01" db="EMBL/GenBank/DDBJ databases">
        <title>Comparative genomics of anhydrobiosis in the tardigrade Hypsibius dujardini.</title>
        <authorList>
            <person name="Yoshida Y."/>
            <person name="Koutsovoulos G."/>
            <person name="Laetsch D."/>
            <person name="Stevens L."/>
            <person name="Kumar S."/>
            <person name="Horikawa D."/>
            <person name="Ishino K."/>
            <person name="Komine S."/>
            <person name="Tomita M."/>
            <person name="Blaxter M."/>
            <person name="Arakawa K."/>
        </authorList>
    </citation>
    <scope>NUCLEOTIDE SEQUENCE [LARGE SCALE GENOMIC DNA]</scope>
    <source>
        <strain evidence="18">Z151</strain>
    </source>
</reference>
<keyword evidence="11 15" id="KW-1133">Transmembrane helix</keyword>
<evidence type="ECO:0000256" key="1">
    <source>
        <dbReference type="ARBA" id="ARBA00004141"/>
    </source>
</evidence>
<evidence type="ECO:0000256" key="14">
    <source>
        <dbReference type="SAM" id="MobiDB-lite"/>
    </source>
</evidence>
<keyword evidence="10" id="KW-0653">Protein transport</keyword>
<proteinExistence type="inferred from homology"/>
<evidence type="ECO:0000256" key="6">
    <source>
        <dbReference type="ARBA" id="ARBA00022692"/>
    </source>
</evidence>
<feature type="transmembrane region" description="Helical" evidence="15">
    <location>
        <begin position="21"/>
        <end position="44"/>
    </location>
</feature>
<keyword evidence="5" id="KW-0808">Transferase</keyword>
<dbReference type="Proteomes" id="UP000192578">
    <property type="component" value="Unassembled WGS sequence"/>
</dbReference>
<dbReference type="PROSITE" id="PS50127">
    <property type="entry name" value="UBC_2"/>
    <property type="match status" value="1"/>
</dbReference>
<organism evidence="17 18">
    <name type="scientific">Hypsibius exemplaris</name>
    <name type="common">Freshwater tardigrade</name>
    <dbReference type="NCBI Taxonomy" id="2072580"/>
    <lineage>
        <taxon>Eukaryota</taxon>
        <taxon>Metazoa</taxon>
        <taxon>Ecdysozoa</taxon>
        <taxon>Tardigrada</taxon>
        <taxon>Eutardigrada</taxon>
        <taxon>Parachela</taxon>
        <taxon>Hypsibioidea</taxon>
        <taxon>Hypsibiidae</taxon>
        <taxon>Hypsibius</taxon>
    </lineage>
</organism>
<gene>
    <name evidence="17" type="ORF">BV898_04326</name>
</gene>
<evidence type="ECO:0000256" key="11">
    <source>
        <dbReference type="ARBA" id="ARBA00022989"/>
    </source>
</evidence>
<name>A0A1W0X2Q5_HYPEX</name>
<evidence type="ECO:0000256" key="9">
    <source>
        <dbReference type="ARBA" id="ARBA00022840"/>
    </source>
</evidence>
<evidence type="ECO:0000313" key="18">
    <source>
        <dbReference type="Proteomes" id="UP000192578"/>
    </source>
</evidence>
<feature type="compositionally biased region" description="Basic and acidic residues" evidence="14">
    <location>
        <begin position="342"/>
        <end position="357"/>
    </location>
</feature>
<dbReference type="FunFam" id="3.10.110.10:FF:000005">
    <property type="entry name" value="NEDD8-conjugating enzyme Ubc12"/>
    <property type="match status" value="1"/>
</dbReference>
<evidence type="ECO:0000256" key="2">
    <source>
        <dbReference type="ARBA" id="ARBA00005032"/>
    </source>
</evidence>
<dbReference type="GO" id="GO:0006616">
    <property type="term" value="P:SRP-dependent cotranslational protein targeting to membrane, translocation"/>
    <property type="evidence" value="ECO:0007669"/>
    <property type="project" value="InterPro"/>
</dbReference>
<dbReference type="EMBL" id="MTYJ01000021">
    <property type="protein sequence ID" value="OQV21749.1"/>
    <property type="molecule type" value="Genomic_DNA"/>
</dbReference>
<dbReference type="InterPro" id="IPR000608">
    <property type="entry name" value="UBC"/>
</dbReference>
<feature type="region of interest" description="Disordered" evidence="14">
    <location>
        <begin position="334"/>
        <end position="378"/>
    </location>
</feature>
<dbReference type="InterPro" id="IPR016135">
    <property type="entry name" value="UBQ-conjugating_enzyme/RWD"/>
</dbReference>
<protein>
    <submittedName>
        <fullName evidence="17">Translocating chain-associated membrane protein 1</fullName>
    </submittedName>
</protein>
<dbReference type="Pfam" id="PF03798">
    <property type="entry name" value="TRAM_LAG1_CLN8"/>
    <property type="match status" value="1"/>
</dbReference>
<keyword evidence="4" id="KW-0813">Transport</keyword>
<dbReference type="GO" id="GO:0005524">
    <property type="term" value="F:ATP binding"/>
    <property type="evidence" value="ECO:0007669"/>
    <property type="project" value="UniProtKB-KW"/>
</dbReference>
<feature type="transmembrane region" description="Helical" evidence="15">
    <location>
        <begin position="222"/>
        <end position="240"/>
    </location>
</feature>
<dbReference type="CDD" id="cd23794">
    <property type="entry name" value="UBCc_UBE2F_UBE2M"/>
    <property type="match status" value="1"/>
</dbReference>
<dbReference type="PANTHER" id="PTHR12371:SF11">
    <property type="entry name" value="TRANSLOCATING CHAIN-ASSOCIATED MEMBRANE PROTEIN"/>
    <property type="match status" value="1"/>
</dbReference>
<evidence type="ECO:0000256" key="3">
    <source>
        <dbReference type="ARBA" id="ARBA00005999"/>
    </source>
</evidence>
<dbReference type="GO" id="GO:0045048">
    <property type="term" value="P:protein insertion into ER membrane"/>
    <property type="evidence" value="ECO:0007669"/>
    <property type="project" value="TreeGrafter"/>
</dbReference>
<evidence type="ECO:0000256" key="5">
    <source>
        <dbReference type="ARBA" id="ARBA00022679"/>
    </source>
</evidence>
<evidence type="ECO:0000259" key="16">
    <source>
        <dbReference type="PROSITE" id="PS50127"/>
    </source>
</evidence>
<dbReference type="PROSITE" id="PS00183">
    <property type="entry name" value="UBC_1"/>
    <property type="match status" value="1"/>
</dbReference>
<dbReference type="Gene3D" id="3.10.110.10">
    <property type="entry name" value="Ubiquitin Conjugating Enzyme"/>
    <property type="match status" value="1"/>
</dbReference>
<dbReference type="Pfam" id="PF00179">
    <property type="entry name" value="UQ_con"/>
    <property type="match status" value="1"/>
</dbReference>
<dbReference type="InterPro" id="IPR006634">
    <property type="entry name" value="TLC-dom"/>
</dbReference>
<evidence type="ECO:0000256" key="7">
    <source>
        <dbReference type="ARBA" id="ARBA00022741"/>
    </source>
</evidence>
<dbReference type="SMART" id="SM00212">
    <property type="entry name" value="UBCc"/>
    <property type="match status" value="1"/>
</dbReference>